<accession>A0A0E9VRF7</accession>
<dbReference type="AlphaFoldDB" id="A0A0E9VRF7"/>
<reference evidence="1" key="2">
    <citation type="journal article" date="2015" name="Fish Shellfish Immunol.">
        <title>Early steps in the European eel (Anguilla anguilla)-Vibrio vulnificus interaction in the gills: Role of the RtxA13 toxin.</title>
        <authorList>
            <person name="Callol A."/>
            <person name="Pajuelo D."/>
            <person name="Ebbesson L."/>
            <person name="Teles M."/>
            <person name="MacKenzie S."/>
            <person name="Amaro C."/>
        </authorList>
    </citation>
    <scope>NUCLEOTIDE SEQUENCE</scope>
</reference>
<dbReference type="EMBL" id="GBXM01028734">
    <property type="protein sequence ID" value="JAH79843.1"/>
    <property type="molecule type" value="Transcribed_RNA"/>
</dbReference>
<sequence>MYIKSKPLYTQQMNTTKTVFFVCFFFLVSDRFY</sequence>
<evidence type="ECO:0000313" key="1">
    <source>
        <dbReference type="EMBL" id="JAH79843.1"/>
    </source>
</evidence>
<name>A0A0E9VRF7_ANGAN</name>
<organism evidence="1">
    <name type="scientific">Anguilla anguilla</name>
    <name type="common">European freshwater eel</name>
    <name type="synonym">Muraena anguilla</name>
    <dbReference type="NCBI Taxonomy" id="7936"/>
    <lineage>
        <taxon>Eukaryota</taxon>
        <taxon>Metazoa</taxon>
        <taxon>Chordata</taxon>
        <taxon>Craniata</taxon>
        <taxon>Vertebrata</taxon>
        <taxon>Euteleostomi</taxon>
        <taxon>Actinopterygii</taxon>
        <taxon>Neopterygii</taxon>
        <taxon>Teleostei</taxon>
        <taxon>Anguilliformes</taxon>
        <taxon>Anguillidae</taxon>
        <taxon>Anguilla</taxon>
    </lineage>
</organism>
<proteinExistence type="predicted"/>
<reference evidence="1" key="1">
    <citation type="submission" date="2014-11" db="EMBL/GenBank/DDBJ databases">
        <authorList>
            <person name="Amaro Gonzalez C."/>
        </authorList>
    </citation>
    <scope>NUCLEOTIDE SEQUENCE</scope>
</reference>
<protein>
    <submittedName>
        <fullName evidence="1">Uncharacterized protein</fullName>
    </submittedName>
</protein>